<evidence type="ECO:0000256" key="1">
    <source>
        <dbReference type="ARBA" id="ARBA00001936"/>
    </source>
</evidence>
<dbReference type="InterPro" id="IPR000086">
    <property type="entry name" value="NUDIX_hydrolase_dom"/>
</dbReference>
<dbReference type="Gene3D" id="3.90.79.10">
    <property type="entry name" value="Nucleoside Triphosphate Pyrophosphohydrolase"/>
    <property type="match status" value="1"/>
</dbReference>
<comment type="cofactor">
    <cofactor evidence="2">
        <name>Mg(2+)</name>
        <dbReference type="ChEBI" id="CHEBI:18420"/>
    </cofactor>
</comment>
<organism evidence="8">
    <name type="scientific">uncultured Ramlibacter sp</name>
    <dbReference type="NCBI Taxonomy" id="260755"/>
    <lineage>
        <taxon>Bacteria</taxon>
        <taxon>Pseudomonadati</taxon>
        <taxon>Pseudomonadota</taxon>
        <taxon>Betaproteobacteria</taxon>
        <taxon>Burkholderiales</taxon>
        <taxon>Comamonadaceae</taxon>
        <taxon>Ramlibacter</taxon>
        <taxon>environmental samples</taxon>
    </lineage>
</organism>
<evidence type="ECO:0000256" key="5">
    <source>
        <dbReference type="ARBA" id="ARBA00022842"/>
    </source>
</evidence>
<evidence type="ECO:0000256" key="2">
    <source>
        <dbReference type="ARBA" id="ARBA00001946"/>
    </source>
</evidence>
<sequence length="253" mass="28072">MVRATQLLHTQREPAATRPAATVLLMRDTDRGLEVLMTRRSPAASFAPGAYVFPGGGIDAADAQAHPMAARRPTQSDLHLTQAIAAIRESFEELGVLLARHADGRPAGQDDIAALDRHQPFVAQCQARGLTLSADRVFVLAHWITDRDLPRRFDVPFLVARMPQGQEPVADEAEQFEPLWVRPVDALERHAAGTFFMIFPTIRTLERLQKFASVDEVLQACAGDRPLWTSCPRAGLLKGEEARYMEHDMPYGE</sequence>
<dbReference type="InterPro" id="IPR039121">
    <property type="entry name" value="NUDT19"/>
</dbReference>
<gene>
    <name evidence="8" type="ORF">AVDCRST_MAG51-1234</name>
</gene>
<dbReference type="PANTHER" id="PTHR12318:SF0">
    <property type="entry name" value="ACYL-COENZYME A DIPHOSPHATASE NUDT19"/>
    <property type="match status" value="1"/>
</dbReference>
<feature type="non-terminal residue" evidence="8">
    <location>
        <position position="253"/>
    </location>
</feature>
<keyword evidence="4 8" id="KW-0378">Hydrolase</keyword>
<evidence type="ECO:0000256" key="6">
    <source>
        <dbReference type="ARBA" id="ARBA00023211"/>
    </source>
</evidence>
<evidence type="ECO:0000256" key="4">
    <source>
        <dbReference type="ARBA" id="ARBA00022801"/>
    </source>
</evidence>
<dbReference type="CDD" id="cd18870">
    <property type="entry name" value="NUDIX_AcylCoAdiphos_Nudt19"/>
    <property type="match status" value="1"/>
</dbReference>
<evidence type="ECO:0000313" key="8">
    <source>
        <dbReference type="EMBL" id="CAA9408133.1"/>
    </source>
</evidence>
<reference evidence="8" key="1">
    <citation type="submission" date="2020-02" db="EMBL/GenBank/DDBJ databases">
        <authorList>
            <person name="Meier V. D."/>
        </authorList>
    </citation>
    <scope>NUCLEOTIDE SEQUENCE</scope>
    <source>
        <strain evidence="8">AVDCRST_MAG51</strain>
    </source>
</reference>
<dbReference type="InterPro" id="IPR015797">
    <property type="entry name" value="NUDIX_hydrolase-like_dom_sf"/>
</dbReference>
<dbReference type="PANTHER" id="PTHR12318">
    <property type="entry name" value="TESTOSTERONE-REGULATED PROTEIN RP2"/>
    <property type="match status" value="1"/>
</dbReference>
<keyword evidence="5" id="KW-0460">Magnesium</keyword>
<feature type="domain" description="Nudix hydrolase" evidence="7">
    <location>
        <begin position="16"/>
        <end position="203"/>
    </location>
</feature>
<dbReference type="GO" id="GO:0046872">
    <property type="term" value="F:metal ion binding"/>
    <property type="evidence" value="ECO:0007669"/>
    <property type="project" value="UniProtKB-KW"/>
</dbReference>
<comment type="cofactor">
    <cofactor evidence="1">
        <name>Mn(2+)</name>
        <dbReference type="ChEBI" id="CHEBI:29035"/>
    </cofactor>
</comment>
<dbReference type="Pfam" id="PF00293">
    <property type="entry name" value="NUDIX"/>
    <property type="match status" value="1"/>
</dbReference>
<proteinExistence type="predicted"/>
<name>A0A6J4P9C3_9BURK</name>
<evidence type="ECO:0000259" key="7">
    <source>
        <dbReference type="PROSITE" id="PS51462"/>
    </source>
</evidence>
<dbReference type="AlphaFoldDB" id="A0A6J4P9C3"/>
<dbReference type="SUPFAM" id="SSF55811">
    <property type="entry name" value="Nudix"/>
    <property type="match status" value="1"/>
</dbReference>
<accession>A0A6J4P9C3</accession>
<dbReference type="GO" id="GO:0016818">
    <property type="term" value="F:hydrolase activity, acting on acid anhydrides, in phosphorus-containing anhydrides"/>
    <property type="evidence" value="ECO:0007669"/>
    <property type="project" value="InterPro"/>
</dbReference>
<dbReference type="EMBL" id="CADCUX010000281">
    <property type="protein sequence ID" value="CAA9408133.1"/>
    <property type="molecule type" value="Genomic_DNA"/>
</dbReference>
<keyword evidence="3" id="KW-0479">Metal-binding</keyword>
<evidence type="ECO:0000256" key="3">
    <source>
        <dbReference type="ARBA" id="ARBA00022723"/>
    </source>
</evidence>
<keyword evidence="6" id="KW-0464">Manganese</keyword>
<protein>
    <submittedName>
        <fullName evidence="8">MBL-fold metallo-hydrolase superfamily</fullName>
    </submittedName>
</protein>
<dbReference type="PROSITE" id="PS51462">
    <property type="entry name" value="NUDIX"/>
    <property type="match status" value="1"/>
</dbReference>